<keyword evidence="5" id="KW-0472">Membrane</keyword>
<evidence type="ECO:0000313" key="6">
    <source>
        <dbReference type="EMBL" id="KAF5324058.1"/>
    </source>
</evidence>
<feature type="repeat" description="ANK" evidence="3">
    <location>
        <begin position="743"/>
        <end position="776"/>
    </location>
</feature>
<reference evidence="6 7" key="1">
    <citation type="journal article" date="2020" name="ISME J.">
        <title>Uncovering the hidden diversity of litter-decomposition mechanisms in mushroom-forming fungi.</title>
        <authorList>
            <person name="Floudas D."/>
            <person name="Bentzer J."/>
            <person name="Ahren D."/>
            <person name="Johansson T."/>
            <person name="Persson P."/>
            <person name="Tunlid A."/>
        </authorList>
    </citation>
    <scope>NUCLEOTIDE SEQUENCE [LARGE SCALE GENOMIC DNA]</scope>
    <source>
        <strain evidence="6 7">CBS 175.51</strain>
    </source>
</reference>
<dbReference type="InterPro" id="IPR051165">
    <property type="entry name" value="Multifunctional_ANK_Repeat"/>
</dbReference>
<keyword evidence="1" id="KW-0677">Repeat</keyword>
<dbReference type="AlphaFoldDB" id="A0A8H5F5K2"/>
<dbReference type="PROSITE" id="PS50088">
    <property type="entry name" value="ANK_REPEAT"/>
    <property type="match status" value="8"/>
</dbReference>
<feature type="repeat" description="ANK" evidence="3">
    <location>
        <begin position="709"/>
        <end position="742"/>
    </location>
</feature>
<feature type="transmembrane region" description="Helical" evidence="5">
    <location>
        <begin position="186"/>
        <end position="206"/>
    </location>
</feature>
<feature type="repeat" description="ANK" evidence="3">
    <location>
        <begin position="675"/>
        <end position="696"/>
    </location>
</feature>
<feature type="transmembrane region" description="Helical" evidence="5">
    <location>
        <begin position="85"/>
        <end position="105"/>
    </location>
</feature>
<accession>A0A8H5F5K2</accession>
<feature type="region of interest" description="Disordered" evidence="4">
    <location>
        <begin position="136"/>
        <end position="159"/>
    </location>
</feature>
<feature type="repeat" description="ANK" evidence="3">
    <location>
        <begin position="811"/>
        <end position="844"/>
    </location>
</feature>
<feature type="transmembrane region" description="Helical" evidence="5">
    <location>
        <begin position="322"/>
        <end position="343"/>
    </location>
</feature>
<evidence type="ECO:0000256" key="5">
    <source>
        <dbReference type="SAM" id="Phobius"/>
    </source>
</evidence>
<dbReference type="SMART" id="SM00248">
    <property type="entry name" value="ANK"/>
    <property type="match status" value="16"/>
</dbReference>
<keyword evidence="7" id="KW-1185">Reference proteome</keyword>
<dbReference type="PANTHER" id="PTHR24123">
    <property type="entry name" value="ANKYRIN REPEAT-CONTAINING"/>
    <property type="match status" value="1"/>
</dbReference>
<dbReference type="Pfam" id="PF13637">
    <property type="entry name" value="Ank_4"/>
    <property type="match status" value="1"/>
</dbReference>
<sequence length="1106" mass="118840">MSSGSCKLPGNPDIAGVGVRIAIYIQNLLCFIPAFWALADGKVTRGELEAAETQATTNLVLAFAILISSIVQAQTLGLTNYHASIVLNMSWMNNTNAFIYFLLYVQYKSQGSNPRRVPPTWSAWARDIRGLAVSVIPGTNRGRPGHDSTDPEGGKSNDGVASSVYDAQIDGDNDSRRGAKILVKRFVLLLGSLHLTLMAGLGLWLWSDIRAFGEGQDASNECAAKHALVAILGSHVPFASEALRIASLFVYAIFLTPGINLLLPIALFLGLYSFWRVLPIPKVLAPGEVSVGSPFHYAWLRLSIRRRVCNSIARRWSMLPPFIGLVFLLAVNLVFIIDIELALKQNDGLQDREEAVWGFGQILAMLLLFMPLRDLTETILARRTKKRQKDLDMGLGGAINAGNQSMVITWLARGANPNAKLEDIEEISTMHMACTREDLDIIRILLEAGADPNIEGGQRRDPYTIDRDNKDSLRLLNQVEMGTLDPVKALVQAAKNGYGAAIKVLLGFMKIKPDEKESFLEVFSKIKVHAGNTDEVASPATAVTKVQEFETVILKLLFAAPGIDVNAPDTKFYGRSLLTSASQKGHKAIVKLLLASPGIDVNLPDIDGRTPLSLAARYGHEAIVKLLLAVPGINVNTADVQGRTPLSFAAETKHETVFKLLLAATGIDVNAPDTSGRTPLTYATWNGHEAVVRLLLTVPGIDVNESNAGGQTPLSLAAGRGHKAVVELLLAAPGINVNTADVQGRTPLSFAAETRHETVFKLLLAATGIDVNAPDTDGRTPLTYATWNGHEAVLNLLLATPGIDINTPDIDGWTALMYAAWNGYEAVLRHVLAAPGINVNAANTSAQTSLMYAASNGNDAVLKLLLSAPGIDVSMRDINGRVALSFAAANGCEAALKHLLAAPGIDVNALDTSRWTPLMHATMYGHEPVLNLLLATPGIDVNVADSDGWTALIFAASYGHIGAAELLLAVPGIDVNIPDTDGWTPLIFVAMNGYRSILNLLLATPGINVGAEDTNGWTALIWAAFKGNKGLVNDLAAAPGITGNLADLRRHLEHPPNGWQWYSPASKDAQGKCIRILEMRFKSECSSAPEDASAIPDGIQERRDNL</sequence>
<feature type="transmembrane region" description="Helical" evidence="5">
    <location>
        <begin position="248"/>
        <end position="272"/>
    </location>
</feature>
<evidence type="ECO:0000256" key="1">
    <source>
        <dbReference type="ARBA" id="ARBA00022737"/>
    </source>
</evidence>
<dbReference type="Pfam" id="PF00023">
    <property type="entry name" value="Ank"/>
    <property type="match status" value="2"/>
</dbReference>
<dbReference type="PROSITE" id="PS50297">
    <property type="entry name" value="ANK_REP_REGION"/>
    <property type="match status" value="5"/>
</dbReference>
<comment type="caution">
    <text evidence="6">The sequence shown here is derived from an EMBL/GenBank/DDBJ whole genome shotgun (WGS) entry which is preliminary data.</text>
</comment>
<keyword evidence="5" id="KW-1133">Transmembrane helix</keyword>
<dbReference type="Gene3D" id="1.25.40.20">
    <property type="entry name" value="Ankyrin repeat-containing domain"/>
    <property type="match status" value="5"/>
</dbReference>
<feature type="transmembrane region" description="Helical" evidence="5">
    <location>
        <begin position="59"/>
        <end position="79"/>
    </location>
</feature>
<feature type="repeat" description="ANK" evidence="3">
    <location>
        <begin position="777"/>
        <end position="810"/>
    </location>
</feature>
<dbReference type="InterPro" id="IPR036770">
    <property type="entry name" value="Ankyrin_rpt-contain_sf"/>
</dbReference>
<name>A0A8H5F5K2_9AGAR</name>
<dbReference type="SUPFAM" id="SSF48403">
    <property type="entry name" value="Ankyrin repeat"/>
    <property type="match status" value="3"/>
</dbReference>
<feature type="transmembrane region" description="Helical" evidence="5">
    <location>
        <begin position="21"/>
        <end position="39"/>
    </location>
</feature>
<evidence type="ECO:0000256" key="4">
    <source>
        <dbReference type="SAM" id="MobiDB-lite"/>
    </source>
</evidence>
<feature type="compositionally biased region" description="Basic and acidic residues" evidence="4">
    <location>
        <begin position="144"/>
        <end position="155"/>
    </location>
</feature>
<protein>
    <submittedName>
        <fullName evidence="6">Uncharacterized protein</fullName>
    </submittedName>
</protein>
<proteinExistence type="predicted"/>
<dbReference type="PANTHER" id="PTHR24123:SF33">
    <property type="entry name" value="PROTEIN HOS4"/>
    <property type="match status" value="1"/>
</dbReference>
<evidence type="ECO:0000313" key="7">
    <source>
        <dbReference type="Proteomes" id="UP000541558"/>
    </source>
</evidence>
<feature type="repeat" description="ANK" evidence="3">
    <location>
        <begin position="641"/>
        <end position="674"/>
    </location>
</feature>
<dbReference type="EMBL" id="JAACJK010000165">
    <property type="protein sequence ID" value="KAF5324058.1"/>
    <property type="molecule type" value="Genomic_DNA"/>
</dbReference>
<organism evidence="6 7">
    <name type="scientific">Ephemerocybe angulata</name>
    <dbReference type="NCBI Taxonomy" id="980116"/>
    <lineage>
        <taxon>Eukaryota</taxon>
        <taxon>Fungi</taxon>
        <taxon>Dikarya</taxon>
        <taxon>Basidiomycota</taxon>
        <taxon>Agaricomycotina</taxon>
        <taxon>Agaricomycetes</taxon>
        <taxon>Agaricomycetidae</taxon>
        <taxon>Agaricales</taxon>
        <taxon>Agaricineae</taxon>
        <taxon>Psathyrellaceae</taxon>
        <taxon>Ephemerocybe</taxon>
    </lineage>
</organism>
<evidence type="ECO:0000256" key="2">
    <source>
        <dbReference type="ARBA" id="ARBA00023043"/>
    </source>
</evidence>
<feature type="repeat" description="ANK" evidence="3">
    <location>
        <begin position="425"/>
        <end position="457"/>
    </location>
</feature>
<evidence type="ECO:0000256" key="3">
    <source>
        <dbReference type="PROSITE-ProRule" id="PRU00023"/>
    </source>
</evidence>
<dbReference type="Proteomes" id="UP000541558">
    <property type="component" value="Unassembled WGS sequence"/>
</dbReference>
<gene>
    <name evidence="6" type="ORF">D9611_008345</name>
</gene>
<keyword evidence="2 3" id="KW-0040">ANK repeat</keyword>
<feature type="repeat" description="ANK" evidence="3">
    <location>
        <begin position="607"/>
        <end position="628"/>
    </location>
</feature>
<dbReference type="InterPro" id="IPR002110">
    <property type="entry name" value="Ankyrin_rpt"/>
</dbReference>
<dbReference type="Pfam" id="PF12796">
    <property type="entry name" value="Ank_2"/>
    <property type="match status" value="4"/>
</dbReference>
<dbReference type="OrthoDB" id="194358at2759"/>
<keyword evidence="5" id="KW-0812">Transmembrane</keyword>